<evidence type="ECO:0000313" key="2">
    <source>
        <dbReference type="Proteomes" id="UP001056120"/>
    </source>
</evidence>
<name>A0ACB9HJ48_9ASTR</name>
<organism evidence="1 2">
    <name type="scientific">Smallanthus sonchifolius</name>
    <dbReference type="NCBI Taxonomy" id="185202"/>
    <lineage>
        <taxon>Eukaryota</taxon>
        <taxon>Viridiplantae</taxon>
        <taxon>Streptophyta</taxon>
        <taxon>Embryophyta</taxon>
        <taxon>Tracheophyta</taxon>
        <taxon>Spermatophyta</taxon>
        <taxon>Magnoliopsida</taxon>
        <taxon>eudicotyledons</taxon>
        <taxon>Gunneridae</taxon>
        <taxon>Pentapetalae</taxon>
        <taxon>asterids</taxon>
        <taxon>campanulids</taxon>
        <taxon>Asterales</taxon>
        <taxon>Asteraceae</taxon>
        <taxon>Asteroideae</taxon>
        <taxon>Heliantheae alliance</taxon>
        <taxon>Millerieae</taxon>
        <taxon>Smallanthus</taxon>
    </lineage>
</organism>
<dbReference type="Proteomes" id="UP001056120">
    <property type="component" value="Linkage Group LG12"/>
</dbReference>
<dbReference type="EMBL" id="CM042029">
    <property type="protein sequence ID" value="KAI3795448.1"/>
    <property type="molecule type" value="Genomic_DNA"/>
</dbReference>
<accession>A0ACB9HJ48</accession>
<reference evidence="1 2" key="2">
    <citation type="journal article" date="2022" name="Mol. Ecol. Resour.">
        <title>The genomes of chicory, endive, great burdock and yacon provide insights into Asteraceae paleo-polyploidization history and plant inulin production.</title>
        <authorList>
            <person name="Fan W."/>
            <person name="Wang S."/>
            <person name="Wang H."/>
            <person name="Wang A."/>
            <person name="Jiang F."/>
            <person name="Liu H."/>
            <person name="Zhao H."/>
            <person name="Xu D."/>
            <person name="Zhang Y."/>
        </authorList>
    </citation>
    <scope>NUCLEOTIDE SEQUENCE [LARGE SCALE GENOMIC DNA]</scope>
    <source>
        <strain evidence="2">cv. Yunnan</strain>
        <tissue evidence="1">Leaves</tissue>
    </source>
</reference>
<sequence>MDRRFVIMDNLVVMSTLIATASYAAGFTVPGGFNSSEGSLQATPFLLRKPAFQAFIVANSIAFSSSCCVLLGHIALLLYRNRYDEASRVEQEYIDERIEDMYYITTVALLAMIIAFVTGVYVVLTPSHGLAISVCVMSLLVIVLIIHKDALERCQQHAGLYLFLQDPSRSTSNLFSES</sequence>
<comment type="caution">
    <text evidence="1">The sequence shown here is derived from an EMBL/GenBank/DDBJ whole genome shotgun (WGS) entry which is preliminary data.</text>
</comment>
<protein>
    <submittedName>
        <fullName evidence="1">Uncharacterized protein</fullName>
    </submittedName>
</protein>
<evidence type="ECO:0000313" key="1">
    <source>
        <dbReference type="EMBL" id="KAI3795448.1"/>
    </source>
</evidence>
<reference evidence="2" key="1">
    <citation type="journal article" date="2022" name="Mol. Ecol. Resour.">
        <title>The genomes of chicory, endive, great burdock and yacon provide insights into Asteraceae palaeo-polyploidization history and plant inulin production.</title>
        <authorList>
            <person name="Fan W."/>
            <person name="Wang S."/>
            <person name="Wang H."/>
            <person name="Wang A."/>
            <person name="Jiang F."/>
            <person name="Liu H."/>
            <person name="Zhao H."/>
            <person name="Xu D."/>
            <person name="Zhang Y."/>
        </authorList>
    </citation>
    <scope>NUCLEOTIDE SEQUENCE [LARGE SCALE GENOMIC DNA]</scope>
    <source>
        <strain evidence="2">cv. Yunnan</strain>
    </source>
</reference>
<keyword evidence="2" id="KW-1185">Reference proteome</keyword>
<gene>
    <name evidence="1" type="ORF">L1987_38103</name>
</gene>
<proteinExistence type="predicted"/>